<feature type="domain" description="Peptidase M1 membrane alanine aminopeptidase" evidence="12">
    <location>
        <begin position="280"/>
        <end position="486"/>
    </location>
</feature>
<dbReference type="EMBL" id="QHKM01000001">
    <property type="protein sequence ID" value="RAK70164.1"/>
    <property type="molecule type" value="Genomic_DNA"/>
</dbReference>
<evidence type="ECO:0000313" key="14">
    <source>
        <dbReference type="EMBL" id="RAK70164.1"/>
    </source>
</evidence>
<evidence type="ECO:0000313" key="15">
    <source>
        <dbReference type="Proteomes" id="UP000248553"/>
    </source>
</evidence>
<dbReference type="InterPro" id="IPR042097">
    <property type="entry name" value="Aminopeptidase_N-like_N_sf"/>
</dbReference>
<dbReference type="PANTHER" id="PTHR11533">
    <property type="entry name" value="PROTEASE M1 ZINC METALLOPROTEASE"/>
    <property type="match status" value="1"/>
</dbReference>
<comment type="cofactor">
    <cofactor evidence="2">
        <name>Zn(2+)</name>
        <dbReference type="ChEBI" id="CHEBI:29105"/>
    </cofactor>
</comment>
<evidence type="ECO:0000259" key="12">
    <source>
        <dbReference type="Pfam" id="PF01433"/>
    </source>
</evidence>
<keyword evidence="9" id="KW-0862">Zinc</keyword>
<dbReference type="Pfam" id="PF17900">
    <property type="entry name" value="Peptidase_M1_N"/>
    <property type="match status" value="1"/>
</dbReference>
<evidence type="ECO:0000256" key="11">
    <source>
        <dbReference type="SAM" id="SignalP"/>
    </source>
</evidence>
<dbReference type="InterPro" id="IPR001930">
    <property type="entry name" value="Peptidase_M1"/>
</dbReference>
<dbReference type="RefSeq" id="WP_111476898.1">
    <property type="nucleotide sequence ID" value="NZ_QHKM01000001.1"/>
</dbReference>
<dbReference type="Gene3D" id="1.10.390.10">
    <property type="entry name" value="Neutral Protease Domain 2"/>
    <property type="match status" value="1"/>
</dbReference>
<keyword evidence="14" id="KW-0031">Aminopeptidase</keyword>
<sequence>MNRCPRALRSWSVWLLLAPAACTSTRPARPLDAPREAEAAASAVPVEPGVSRRLAEYRRQQLSGLSYALALTVPADKQADIQAVEVIRFRLQSAAQPLQLDFKEQTERLRRLTVNGRAVAIDHRAEHLVVPAAALRVGANEIGLEFRAGNLSLNRNDDFLYTLLVPDRARTVFPVFDQPDLKASFKLTLDVPTGWQALANAPLDSTQLKLDGLLPGSTTYFFAPSDTISTYLFGFVAGRFQTAESPAAVGPVAGRNLHLLHRETDADKLRLSLPAIFQIHRAALGFLEQYTGIPYPFKKLDFAALPDFQYGGMEHVGAIDYKASTLFLDAGATQDQLLARSSLVSHETAHMWFGDLVTMRWFDDVWMKEVFANFMADKITQVAVPGANYDLKFVVDHFPAAYGVDRTAGANAIRQPLANLQDAGSLYGNIIYHKAPIMMRQLERLMGEDAFREGLREYLRTYARGNATWPDLIRMLDARTPADLQAWNQVWVNQPGRPVFDYTLHTSGGSISSLTLTQRAEDGSTRLWPQRCEVQLVYPDGRSKELTVNLTQPEVTVPAAAGEPVPLFVLFNSSGLGYGVFPVDDQLGVPRSYSYKEMGQVLGQRFALLPSPVARAASYVNLYENVLSRRYLTPRTLLDVYRQRLLHEPEELNLKLLTAQLGDLYWKFLRPEQRQALAATLEQELWYALERNPAPNQKKLLFKTYQSVALSRTAQQRLYQIWDGQQPPAGVKLTEDDYTALALALAVRDYPAPDPILPRQLARIQNPDRQQRLRFLMPALAPEQATRDHFFASLADAHNREKEAWVVTALGYLHHPLRAAASEQYLPQSLALLEEIQQTGDIFFPHNWLQATLGYYQTPTAACTVRGFLAAHPQYNPRLRAKLQQAADDLLRAEQLTGQ</sequence>
<keyword evidence="6" id="KW-0645">Protease</keyword>
<dbReference type="GO" id="GO:0042277">
    <property type="term" value="F:peptide binding"/>
    <property type="evidence" value="ECO:0007669"/>
    <property type="project" value="TreeGrafter"/>
</dbReference>
<dbReference type="Proteomes" id="UP000248553">
    <property type="component" value="Unassembled WGS sequence"/>
</dbReference>
<dbReference type="AlphaFoldDB" id="A0A328BWD2"/>
<dbReference type="Gene3D" id="2.60.40.1730">
    <property type="entry name" value="tricorn interacting facor f3 domain"/>
    <property type="match status" value="1"/>
</dbReference>
<dbReference type="CDD" id="cd09602">
    <property type="entry name" value="M1_APN"/>
    <property type="match status" value="1"/>
</dbReference>
<dbReference type="GO" id="GO:0043171">
    <property type="term" value="P:peptide catabolic process"/>
    <property type="evidence" value="ECO:0007669"/>
    <property type="project" value="TreeGrafter"/>
</dbReference>
<dbReference type="GO" id="GO:0070006">
    <property type="term" value="F:metalloaminopeptidase activity"/>
    <property type="evidence" value="ECO:0007669"/>
    <property type="project" value="TreeGrafter"/>
</dbReference>
<keyword evidence="7" id="KW-0479">Metal-binding</keyword>
<dbReference type="InterPro" id="IPR050344">
    <property type="entry name" value="Peptidase_M1_aminopeptidases"/>
</dbReference>
<feature type="domain" description="Aminopeptidase N-like N-terminal" evidence="13">
    <location>
        <begin position="161"/>
        <end position="232"/>
    </location>
</feature>
<keyword evidence="11" id="KW-0732">Signal</keyword>
<dbReference type="SUPFAM" id="SSF63737">
    <property type="entry name" value="Leukotriene A4 hydrolase N-terminal domain"/>
    <property type="match status" value="1"/>
</dbReference>
<protein>
    <recommendedName>
        <fullName evidence="5">Aminopeptidase N</fullName>
        <ecNumber evidence="4">3.4.11.2</ecNumber>
    </recommendedName>
</protein>
<accession>A0A328BWD2</accession>
<dbReference type="InterPro" id="IPR045357">
    <property type="entry name" value="Aminopeptidase_N-like_N"/>
</dbReference>
<feature type="chain" id="PRO_5016327402" description="Aminopeptidase N" evidence="11">
    <location>
        <begin position="21"/>
        <end position="899"/>
    </location>
</feature>
<proteinExistence type="inferred from homology"/>
<keyword evidence="15" id="KW-1185">Reference proteome</keyword>
<feature type="signal peptide" evidence="11">
    <location>
        <begin position="1"/>
        <end position="20"/>
    </location>
</feature>
<dbReference type="InterPro" id="IPR014782">
    <property type="entry name" value="Peptidase_M1_dom"/>
</dbReference>
<evidence type="ECO:0000256" key="7">
    <source>
        <dbReference type="ARBA" id="ARBA00022723"/>
    </source>
</evidence>
<keyword evidence="10" id="KW-0482">Metalloprotease</keyword>
<dbReference type="PANTHER" id="PTHR11533:SF299">
    <property type="entry name" value="AMINOPEPTIDASE"/>
    <property type="match status" value="1"/>
</dbReference>
<dbReference type="GO" id="GO:0006508">
    <property type="term" value="P:proteolysis"/>
    <property type="evidence" value="ECO:0007669"/>
    <property type="project" value="UniProtKB-KW"/>
</dbReference>
<reference evidence="15" key="1">
    <citation type="submission" date="2018-05" db="EMBL/GenBank/DDBJ databases">
        <authorList>
            <person name="Nie L."/>
        </authorList>
    </citation>
    <scope>NUCLEOTIDE SEQUENCE [LARGE SCALE GENOMIC DNA]</scope>
    <source>
        <strain evidence="15">NL</strain>
    </source>
</reference>
<dbReference type="OrthoDB" id="100605at2"/>
<evidence type="ECO:0000259" key="13">
    <source>
        <dbReference type="Pfam" id="PF17900"/>
    </source>
</evidence>
<name>A0A328BWD2_9BACT</name>
<evidence type="ECO:0000256" key="9">
    <source>
        <dbReference type="ARBA" id="ARBA00022833"/>
    </source>
</evidence>
<evidence type="ECO:0000256" key="5">
    <source>
        <dbReference type="ARBA" id="ARBA00015611"/>
    </source>
</evidence>
<evidence type="ECO:0000256" key="10">
    <source>
        <dbReference type="ARBA" id="ARBA00023049"/>
    </source>
</evidence>
<comment type="caution">
    <text evidence="14">The sequence shown here is derived from an EMBL/GenBank/DDBJ whole genome shotgun (WGS) entry which is preliminary data.</text>
</comment>
<gene>
    <name evidence="14" type="ORF">DLM85_04760</name>
</gene>
<dbReference type="GO" id="GO:0016020">
    <property type="term" value="C:membrane"/>
    <property type="evidence" value="ECO:0007669"/>
    <property type="project" value="TreeGrafter"/>
</dbReference>
<comment type="catalytic activity">
    <reaction evidence="1">
        <text>Release of an N-terminal amino acid, Xaa-|-Yaa- from a peptide, amide or arylamide. Xaa is preferably Ala, but may be most amino acids including Pro (slow action). When a terminal hydrophobic residue is followed by a prolyl residue, the two may be released as an intact Xaa-Pro dipeptide.</text>
        <dbReference type="EC" id="3.4.11.2"/>
    </reaction>
</comment>
<dbReference type="GO" id="GO:0005737">
    <property type="term" value="C:cytoplasm"/>
    <property type="evidence" value="ECO:0007669"/>
    <property type="project" value="TreeGrafter"/>
</dbReference>
<evidence type="ECO:0000256" key="1">
    <source>
        <dbReference type="ARBA" id="ARBA00000098"/>
    </source>
</evidence>
<dbReference type="PRINTS" id="PR00756">
    <property type="entry name" value="ALADIPTASE"/>
</dbReference>
<organism evidence="14 15">
    <name type="scientific">Hymenobacter edaphi</name>
    <dbReference type="NCBI Taxonomy" id="2211146"/>
    <lineage>
        <taxon>Bacteria</taxon>
        <taxon>Pseudomonadati</taxon>
        <taxon>Bacteroidota</taxon>
        <taxon>Cytophagia</taxon>
        <taxon>Cytophagales</taxon>
        <taxon>Hymenobacteraceae</taxon>
        <taxon>Hymenobacter</taxon>
    </lineage>
</organism>
<dbReference type="EC" id="3.4.11.2" evidence="4"/>
<dbReference type="InterPro" id="IPR027268">
    <property type="entry name" value="Peptidase_M4/M1_CTD_sf"/>
</dbReference>
<evidence type="ECO:0000256" key="2">
    <source>
        <dbReference type="ARBA" id="ARBA00001947"/>
    </source>
</evidence>
<dbReference type="GO" id="GO:0016285">
    <property type="term" value="F:alanyl aminopeptidase activity"/>
    <property type="evidence" value="ECO:0007669"/>
    <property type="project" value="UniProtKB-EC"/>
</dbReference>
<comment type="similarity">
    <text evidence="3">Belongs to the peptidase M1 family.</text>
</comment>
<dbReference type="GO" id="GO:0005615">
    <property type="term" value="C:extracellular space"/>
    <property type="evidence" value="ECO:0007669"/>
    <property type="project" value="TreeGrafter"/>
</dbReference>
<dbReference type="SUPFAM" id="SSF55486">
    <property type="entry name" value="Metalloproteases ('zincins'), catalytic domain"/>
    <property type="match status" value="1"/>
</dbReference>
<evidence type="ECO:0000256" key="4">
    <source>
        <dbReference type="ARBA" id="ARBA00012564"/>
    </source>
</evidence>
<evidence type="ECO:0000256" key="6">
    <source>
        <dbReference type="ARBA" id="ARBA00022670"/>
    </source>
</evidence>
<dbReference type="GO" id="GO:0008270">
    <property type="term" value="F:zinc ion binding"/>
    <property type="evidence" value="ECO:0007669"/>
    <property type="project" value="InterPro"/>
</dbReference>
<keyword evidence="8" id="KW-0378">Hydrolase</keyword>
<evidence type="ECO:0000256" key="3">
    <source>
        <dbReference type="ARBA" id="ARBA00010136"/>
    </source>
</evidence>
<evidence type="ECO:0000256" key="8">
    <source>
        <dbReference type="ARBA" id="ARBA00022801"/>
    </source>
</evidence>
<dbReference type="Pfam" id="PF01433">
    <property type="entry name" value="Peptidase_M1"/>
    <property type="match status" value="1"/>
</dbReference>